<name>A0A2T4IWA3_9HYPH</name>
<organism evidence="1 2">
    <name type="scientific">Mesorhizobium helmanticense</name>
    <dbReference type="NCBI Taxonomy" id="1776423"/>
    <lineage>
        <taxon>Bacteria</taxon>
        <taxon>Pseudomonadati</taxon>
        <taxon>Pseudomonadota</taxon>
        <taxon>Alphaproteobacteria</taxon>
        <taxon>Hyphomicrobiales</taxon>
        <taxon>Phyllobacteriaceae</taxon>
        <taxon>Mesorhizobium</taxon>
    </lineage>
</organism>
<reference evidence="1 2" key="1">
    <citation type="submission" date="2018-03" db="EMBL/GenBank/DDBJ databases">
        <title>Genome sequence of the symbiotic type strain Mesorhizobium helmanticense CSLC115NT isolated from Lotus corniculatus nodules.</title>
        <authorList>
            <person name="Sannazzaro A.I."/>
            <person name="Torres Tejerizo G.A."/>
            <person name="Dip D."/>
            <person name="Caballero M."/>
            <person name="Pistorio M."/>
            <person name="Estrella M.J."/>
        </authorList>
    </citation>
    <scope>NUCLEOTIDE SEQUENCE [LARGE SCALE GENOMIC DNA]</scope>
    <source>
        <strain evidence="1 2">CSLC115N</strain>
    </source>
</reference>
<dbReference type="Proteomes" id="UP000240259">
    <property type="component" value="Unassembled WGS sequence"/>
</dbReference>
<accession>A0A2T4IWA3</accession>
<protein>
    <submittedName>
        <fullName evidence="1">Uncharacterized protein</fullName>
    </submittedName>
</protein>
<evidence type="ECO:0000313" key="2">
    <source>
        <dbReference type="Proteomes" id="UP000240259"/>
    </source>
</evidence>
<evidence type="ECO:0000313" key="1">
    <source>
        <dbReference type="EMBL" id="PTE09944.1"/>
    </source>
</evidence>
<proteinExistence type="predicted"/>
<keyword evidence="2" id="KW-1185">Reference proteome</keyword>
<comment type="caution">
    <text evidence="1">The sequence shown here is derived from an EMBL/GenBank/DDBJ whole genome shotgun (WGS) entry which is preliminary data.</text>
</comment>
<dbReference type="EMBL" id="PZJX01000026">
    <property type="protein sequence ID" value="PTE09944.1"/>
    <property type="molecule type" value="Genomic_DNA"/>
</dbReference>
<sequence length="82" mass="9519">MEGRMPRYHRHAEISTYYLERVERQASLLTFELRSAQLSLKPFCAHWDAIDQLHRDLNRALNVLNGRPADYERPHGAPMSGG</sequence>
<gene>
    <name evidence="1" type="ORF">C9427_12510</name>
</gene>
<dbReference type="AlphaFoldDB" id="A0A2T4IWA3"/>